<evidence type="ECO:0008006" key="7">
    <source>
        <dbReference type="Google" id="ProtNLM"/>
    </source>
</evidence>
<keyword evidence="6" id="KW-1185">Reference proteome</keyword>
<accession>A0AAP0RGM8</accession>
<dbReference type="Proteomes" id="UP001415857">
    <property type="component" value="Unassembled WGS sequence"/>
</dbReference>
<keyword evidence="2" id="KW-0677">Repeat</keyword>
<dbReference type="Pfam" id="PF00400">
    <property type="entry name" value="WD40"/>
    <property type="match status" value="1"/>
</dbReference>
<dbReference type="EMBL" id="JBBPBK010000010">
    <property type="protein sequence ID" value="KAK9277497.1"/>
    <property type="molecule type" value="Genomic_DNA"/>
</dbReference>
<dbReference type="InterPro" id="IPR001680">
    <property type="entry name" value="WD40_rpt"/>
</dbReference>
<evidence type="ECO:0000256" key="3">
    <source>
        <dbReference type="PROSITE-ProRule" id="PRU00221"/>
    </source>
</evidence>
<proteinExistence type="predicted"/>
<sequence length="1397" mass="154405">MPPWVGSPFMVRALPSNQRYVCIACCFIDSVHLLDRHSVDLVEGGEAAMDRESQYKKPWKCTVVIVDTYSLTIVQTVFHGNLAIGPLKYMAVISSAEDMEKQSVLMVDLIGKVQLVPITKNSHPDGEGGTGLARSSSHIDMTIWADGLSDGGQVVSIATCGQIIAFIYRTCCIFRLLASGIAIGEISFSDNSLCLEGGSTQSHVIGGMFLERNGTGIALHTLEAHEMFSETFAVWNNRGSAVVYKISYMDDIFEFESLCEIPAVSCSLDMIFSICFVQLNFYLLRIESICVHVEEPLLWKPHVTIWSLREQYDDHGRLCRPCKMLGEGGLFVDCITSSTHLLKTEDLRLNLSIENIDGETQLNSQRNSVSSAKNVNNMCADEEKYDFVQKGLVVSSSMVISENFYTPYAVVYGFYNGEIEVVRFDMFFKGLNLQGGSPRHEVDSHVSKQYLLGHTGAVLCLAAHQMVGTSQGWSFYHVLLSGSMDCTIRIWDLDTGNLIRVMRQHVAPVRQVILPPAQTERPWNDCFLSVGEDSCVALASLQTLRVERMFTGHPNYPAKVVWDGARGYMACLCQNHLGISDAIDVLYIWDIKTGARERVLRGMASHSMFDHFCKGINMNSTSGSVLNGNTSVSSLLLPIIEDAKISQSHFKNLAKGVPSSNKGLSVTNVKGSISSQAHARAGNYEKQHPTRPSVLQSNKHPIKCSCPFPGIGALSFDLALLMSPWQKHKFSRNGGDKQGNIHSTEQGTETPSPHNITLDDGSDLHETLTDSIEEDDWVRSLERCLLQFSLSFLHLWDVDCELDKLLITDMELKRPEKFIVASGLQGDRGSLTLTFPGLHATLELWNSSSEFSAMRSLTMVSLAQRMISLSHFSTAASSALAAFYTRNFAEKFPDIKPPSLQLLVSFWQDESEHVRMAARSLFHCAASRAIPLPLCNQRATDHVKCMSSTNGIGEIEHESSSIEETSTNWLDSDRLPDTQKVYQVEESKILAWIESFEVQDWISCVGGTSQDAMTSHIIVAAALAIWYPSLVKPCLAMLVVQPLMKLVMAMNEKYSSTAAELLAEGMERRWKACIGSEIPRLIGDIFFQIECVSGASANLAAQNSAVPLTIQETLVGVLLPSLAMVDIAGFLTVIESQIWSTASDSPVHLVSLMTFIRVVRGSPRSLAQYLDKAVNFILQTMDHGNSIMRRTCLQSSMTALKEVVRVFPMVALNDSLTRLAIGDAIGDINNASIRVYDMQSVVKIKILDASGPPGLPSLLAGASETKLTTAISALSFSPDGEGLVAFSEQGLMIRWWSLGSAWWEKLSRNLVPVQCTKLIFVPPWEGFSPNSSRSSIMATIMGHDRQGNLQENMRSLNDVDSLKLLIHNLDLSYRLEWVGERKVLLTRHGHELGTFQL</sequence>
<keyword evidence="1 3" id="KW-0853">WD repeat</keyword>
<feature type="region of interest" description="Disordered" evidence="4">
    <location>
        <begin position="675"/>
        <end position="697"/>
    </location>
</feature>
<dbReference type="SMART" id="SM00320">
    <property type="entry name" value="WD40"/>
    <property type="match status" value="4"/>
</dbReference>
<dbReference type="InterPro" id="IPR049916">
    <property type="entry name" value="WDR72-like"/>
</dbReference>
<dbReference type="InterPro" id="IPR015943">
    <property type="entry name" value="WD40/YVTN_repeat-like_dom_sf"/>
</dbReference>
<dbReference type="PANTHER" id="PTHR44099">
    <property type="entry name" value="RABCONNECTIN-3B, ISOFORM A"/>
    <property type="match status" value="1"/>
</dbReference>
<feature type="compositionally biased region" description="Polar residues" evidence="4">
    <location>
        <begin position="740"/>
        <end position="755"/>
    </location>
</feature>
<gene>
    <name evidence="5" type="ORF">L1049_007041</name>
</gene>
<name>A0AAP0RGM8_LIQFO</name>
<dbReference type="InterPro" id="IPR019775">
    <property type="entry name" value="WD40_repeat_CS"/>
</dbReference>
<dbReference type="SUPFAM" id="SSF50978">
    <property type="entry name" value="WD40 repeat-like"/>
    <property type="match status" value="1"/>
</dbReference>
<evidence type="ECO:0000313" key="6">
    <source>
        <dbReference type="Proteomes" id="UP001415857"/>
    </source>
</evidence>
<dbReference type="PROSITE" id="PS50082">
    <property type="entry name" value="WD_REPEATS_2"/>
    <property type="match status" value="1"/>
</dbReference>
<dbReference type="InterPro" id="IPR036322">
    <property type="entry name" value="WD40_repeat_dom_sf"/>
</dbReference>
<dbReference type="SUPFAM" id="SSF48371">
    <property type="entry name" value="ARM repeat"/>
    <property type="match status" value="1"/>
</dbReference>
<dbReference type="GO" id="GO:0005737">
    <property type="term" value="C:cytoplasm"/>
    <property type="evidence" value="ECO:0007669"/>
    <property type="project" value="TreeGrafter"/>
</dbReference>
<dbReference type="InterPro" id="IPR016024">
    <property type="entry name" value="ARM-type_fold"/>
</dbReference>
<organism evidence="5 6">
    <name type="scientific">Liquidambar formosana</name>
    <name type="common">Formosan gum</name>
    <dbReference type="NCBI Taxonomy" id="63359"/>
    <lineage>
        <taxon>Eukaryota</taxon>
        <taxon>Viridiplantae</taxon>
        <taxon>Streptophyta</taxon>
        <taxon>Embryophyta</taxon>
        <taxon>Tracheophyta</taxon>
        <taxon>Spermatophyta</taxon>
        <taxon>Magnoliopsida</taxon>
        <taxon>eudicotyledons</taxon>
        <taxon>Gunneridae</taxon>
        <taxon>Pentapetalae</taxon>
        <taxon>Saxifragales</taxon>
        <taxon>Altingiaceae</taxon>
        <taxon>Liquidambar</taxon>
    </lineage>
</organism>
<protein>
    <recommendedName>
        <fullName evidence="7">Transducin/WD40 repeat-like superfamily protein</fullName>
    </recommendedName>
</protein>
<dbReference type="PROSITE" id="PS00678">
    <property type="entry name" value="WD_REPEATS_1"/>
    <property type="match status" value="1"/>
</dbReference>
<feature type="repeat" description="WD" evidence="3">
    <location>
        <begin position="479"/>
        <end position="501"/>
    </location>
</feature>
<evidence type="ECO:0000256" key="2">
    <source>
        <dbReference type="ARBA" id="ARBA00022737"/>
    </source>
</evidence>
<reference evidence="5 6" key="1">
    <citation type="journal article" date="2024" name="Plant J.">
        <title>Genome sequences and population genomics reveal climatic adaptation and genomic divergence between two closely related sweetgum species.</title>
        <authorList>
            <person name="Xu W.Q."/>
            <person name="Ren C.Q."/>
            <person name="Zhang X.Y."/>
            <person name="Comes H.P."/>
            <person name="Liu X.H."/>
            <person name="Li Y.G."/>
            <person name="Kettle C.J."/>
            <person name="Jalonen R."/>
            <person name="Gaisberger H."/>
            <person name="Ma Y.Z."/>
            <person name="Qiu Y.X."/>
        </authorList>
    </citation>
    <scope>NUCLEOTIDE SEQUENCE [LARGE SCALE GENOMIC DNA]</scope>
    <source>
        <strain evidence="5">Hangzhou</strain>
    </source>
</reference>
<comment type="caution">
    <text evidence="5">The sequence shown here is derived from an EMBL/GenBank/DDBJ whole genome shotgun (WGS) entry which is preliminary data.</text>
</comment>
<dbReference type="Gene3D" id="2.130.10.10">
    <property type="entry name" value="YVTN repeat-like/Quinoprotein amine dehydrogenase"/>
    <property type="match status" value="1"/>
</dbReference>
<evidence type="ECO:0000256" key="1">
    <source>
        <dbReference type="ARBA" id="ARBA00022574"/>
    </source>
</evidence>
<feature type="region of interest" description="Disordered" evidence="4">
    <location>
        <begin position="730"/>
        <end position="763"/>
    </location>
</feature>
<dbReference type="PANTHER" id="PTHR44099:SF4">
    <property type="entry name" value="RABCONNECTIN-3B, ISOFORM A"/>
    <property type="match status" value="1"/>
</dbReference>
<evidence type="ECO:0000313" key="5">
    <source>
        <dbReference type="EMBL" id="KAK9277497.1"/>
    </source>
</evidence>
<evidence type="ECO:0000256" key="4">
    <source>
        <dbReference type="SAM" id="MobiDB-lite"/>
    </source>
</evidence>